<proteinExistence type="predicted"/>
<gene>
    <name evidence="1" type="ORF">TNCT_466961</name>
</gene>
<accession>A0A8X6LI11</accession>
<name>A0A8X6LI11_TRICU</name>
<reference evidence="1" key="1">
    <citation type="submission" date="2020-07" db="EMBL/GenBank/DDBJ databases">
        <title>Multicomponent nature underlies the extraordinary mechanical properties of spider dragline silk.</title>
        <authorList>
            <person name="Kono N."/>
            <person name="Nakamura H."/>
            <person name="Mori M."/>
            <person name="Yoshida Y."/>
            <person name="Ohtoshi R."/>
            <person name="Malay A.D."/>
            <person name="Moran D.A.P."/>
            <person name="Tomita M."/>
            <person name="Numata K."/>
            <person name="Arakawa K."/>
        </authorList>
    </citation>
    <scope>NUCLEOTIDE SEQUENCE</scope>
</reference>
<comment type="caution">
    <text evidence="1">The sequence shown here is derived from an EMBL/GenBank/DDBJ whole genome shotgun (WGS) entry which is preliminary data.</text>
</comment>
<sequence length="151" mass="17261">MHETSSYKIPETFSFPDDLKEKRRVVTCVANIVPLPEFIDIISSFTKLVRVCVWILRFIKNSRSPVSRTSGYLKLSELHTAGVTIVRFIQQVEFPNEIKCLVQGNPLRKDNKLLPLNLFCDSEGVLRVGGRLSMTQNILCFCPKIMSSQER</sequence>
<evidence type="ECO:0000313" key="1">
    <source>
        <dbReference type="EMBL" id="GFR11576.1"/>
    </source>
</evidence>
<dbReference type="OrthoDB" id="6776697at2759"/>
<keyword evidence="2" id="KW-1185">Reference proteome</keyword>
<dbReference type="AlphaFoldDB" id="A0A8X6LI11"/>
<evidence type="ECO:0000313" key="2">
    <source>
        <dbReference type="Proteomes" id="UP000887116"/>
    </source>
</evidence>
<dbReference type="Proteomes" id="UP000887116">
    <property type="component" value="Unassembled WGS sequence"/>
</dbReference>
<protein>
    <submittedName>
        <fullName evidence="1">Uncharacterized protein</fullName>
    </submittedName>
</protein>
<organism evidence="1 2">
    <name type="scientific">Trichonephila clavata</name>
    <name type="common">Joro spider</name>
    <name type="synonym">Nephila clavata</name>
    <dbReference type="NCBI Taxonomy" id="2740835"/>
    <lineage>
        <taxon>Eukaryota</taxon>
        <taxon>Metazoa</taxon>
        <taxon>Ecdysozoa</taxon>
        <taxon>Arthropoda</taxon>
        <taxon>Chelicerata</taxon>
        <taxon>Arachnida</taxon>
        <taxon>Araneae</taxon>
        <taxon>Araneomorphae</taxon>
        <taxon>Entelegynae</taxon>
        <taxon>Araneoidea</taxon>
        <taxon>Nephilidae</taxon>
        <taxon>Trichonephila</taxon>
    </lineage>
</organism>
<dbReference type="EMBL" id="BMAO01006796">
    <property type="protein sequence ID" value="GFR11576.1"/>
    <property type="molecule type" value="Genomic_DNA"/>
</dbReference>